<proteinExistence type="predicted"/>
<gene>
    <name evidence="1" type="ORF">CRG98_016538</name>
</gene>
<accession>A0A2I0K3F9</accession>
<keyword evidence="2" id="KW-1185">Reference proteome</keyword>
<dbReference type="Proteomes" id="UP000233551">
    <property type="component" value="Unassembled WGS sequence"/>
</dbReference>
<dbReference type="EMBL" id="PGOL01000907">
    <property type="protein sequence ID" value="PKI63087.1"/>
    <property type="molecule type" value="Genomic_DNA"/>
</dbReference>
<sequence>MDEAAMGVAVGPTDRVDPRLFSQNDHCTHLRGSVRSQEPLALPQNSIGRYRADVRPENCLVGSVFQTYSIFGDIYRAIWVNPIGLEPNDHHSHLRGSLRSRKPLALPQNSIGRHRGDVRPEKLPNRVETASSRVCFAIQSVQAKTAQNRPTNGPTRLFTVPSRIPKLGITIPDLEVQGLLHFRCDYGVIRGFYACFTSKF</sequence>
<protein>
    <submittedName>
        <fullName evidence="1">Uncharacterized protein</fullName>
    </submittedName>
</protein>
<evidence type="ECO:0000313" key="2">
    <source>
        <dbReference type="Proteomes" id="UP000233551"/>
    </source>
</evidence>
<name>A0A2I0K3F9_PUNGR</name>
<reference evidence="1 2" key="1">
    <citation type="submission" date="2017-11" db="EMBL/GenBank/DDBJ databases">
        <title>De-novo sequencing of pomegranate (Punica granatum L.) genome.</title>
        <authorList>
            <person name="Akparov Z."/>
            <person name="Amiraslanov A."/>
            <person name="Hajiyeva S."/>
            <person name="Abbasov M."/>
            <person name="Kaur K."/>
            <person name="Hamwieh A."/>
            <person name="Solovyev V."/>
            <person name="Salamov A."/>
            <person name="Braich B."/>
            <person name="Kosarev P."/>
            <person name="Mahmoud A."/>
            <person name="Hajiyev E."/>
            <person name="Babayeva S."/>
            <person name="Izzatullayeva V."/>
            <person name="Mammadov A."/>
            <person name="Mammadov A."/>
            <person name="Sharifova S."/>
            <person name="Ojaghi J."/>
            <person name="Eynullazada K."/>
            <person name="Bayramov B."/>
            <person name="Abdulazimova A."/>
            <person name="Shahmuradov I."/>
        </authorList>
    </citation>
    <scope>NUCLEOTIDE SEQUENCE [LARGE SCALE GENOMIC DNA]</scope>
    <source>
        <strain evidence="2">cv. AG2017</strain>
        <tissue evidence="1">Leaf</tissue>
    </source>
</reference>
<organism evidence="1 2">
    <name type="scientific">Punica granatum</name>
    <name type="common">Pomegranate</name>
    <dbReference type="NCBI Taxonomy" id="22663"/>
    <lineage>
        <taxon>Eukaryota</taxon>
        <taxon>Viridiplantae</taxon>
        <taxon>Streptophyta</taxon>
        <taxon>Embryophyta</taxon>
        <taxon>Tracheophyta</taxon>
        <taxon>Spermatophyta</taxon>
        <taxon>Magnoliopsida</taxon>
        <taxon>eudicotyledons</taxon>
        <taxon>Gunneridae</taxon>
        <taxon>Pentapetalae</taxon>
        <taxon>rosids</taxon>
        <taxon>malvids</taxon>
        <taxon>Myrtales</taxon>
        <taxon>Lythraceae</taxon>
        <taxon>Punica</taxon>
    </lineage>
</organism>
<dbReference type="AlphaFoldDB" id="A0A2I0K3F9"/>
<evidence type="ECO:0000313" key="1">
    <source>
        <dbReference type="EMBL" id="PKI63087.1"/>
    </source>
</evidence>
<comment type="caution">
    <text evidence="1">The sequence shown here is derived from an EMBL/GenBank/DDBJ whole genome shotgun (WGS) entry which is preliminary data.</text>
</comment>